<proteinExistence type="predicted"/>
<feature type="domain" description="Protein NO VEIN C-terminal" evidence="1">
    <location>
        <begin position="193"/>
        <end position="255"/>
    </location>
</feature>
<dbReference type="Pfam" id="PF13020">
    <property type="entry name" value="NOV_C"/>
    <property type="match status" value="1"/>
</dbReference>
<keyword evidence="3" id="KW-1185">Reference proteome</keyword>
<dbReference type="Proteomes" id="UP000240527">
    <property type="component" value="Chromosome"/>
</dbReference>
<dbReference type="EMBL" id="CP027850">
    <property type="protein sequence ID" value="AVQ03327.1"/>
    <property type="molecule type" value="Genomic_DNA"/>
</dbReference>
<organism evidence="2 3">
    <name type="scientific">Caulobacter segnis</name>
    <dbReference type="NCBI Taxonomy" id="88688"/>
    <lineage>
        <taxon>Bacteria</taxon>
        <taxon>Pseudomonadati</taxon>
        <taxon>Pseudomonadota</taxon>
        <taxon>Alphaproteobacteria</taxon>
        <taxon>Caulobacterales</taxon>
        <taxon>Caulobacteraceae</taxon>
        <taxon>Caulobacter</taxon>
    </lineage>
</organism>
<sequence length="264" mass="28409">MTGDSAEREAIGREWTGAELAVVVGDYLTQLEKTLAGKPVDRATHDRTVRFVTGKSGMPVMAKQGEITAVLSLIGLPVLKDSPPRWTYDPPLLTAVEEALLAKPALLAAAVRPDALFAAPPAVPLLEAAPPQPVPPDATLARIIRRFDLAARAAQDRFLPGVGAASIVAHEARRLTDHGRPDLAQRVRLAHASDPEGCDVISFDLEAAPRLLAVKTSLGAEVAPFGLTEAELSLARARPEAFRVRRVYDLLGEARFFRLKPPFE</sequence>
<reference evidence="2 3" key="1">
    <citation type="journal article" date="2015" name="Biotechnol. Bioeng.">
        <title>Genome sequence and phenotypic characterization of Caulobacter segnis.</title>
        <authorList>
            <person name="Patel S."/>
            <person name="Fletcher B."/>
            <person name="Scott D.C."/>
            <person name="Ely B."/>
        </authorList>
    </citation>
    <scope>NUCLEOTIDE SEQUENCE [LARGE SCALE GENOMIC DNA]</scope>
    <source>
        <strain evidence="2 3">TK0059</strain>
    </source>
</reference>
<evidence type="ECO:0000313" key="3">
    <source>
        <dbReference type="Proteomes" id="UP000240527"/>
    </source>
</evidence>
<evidence type="ECO:0000259" key="1">
    <source>
        <dbReference type="Pfam" id="PF13020"/>
    </source>
</evidence>
<accession>A0ABM6TJE2</accession>
<protein>
    <submittedName>
        <fullName evidence="2">DUF3883 domain-containing protein</fullName>
    </submittedName>
</protein>
<dbReference type="RefSeq" id="WP_013080328.1">
    <property type="nucleotide sequence ID" value="NZ_CP027850.1"/>
</dbReference>
<gene>
    <name evidence="2" type="ORF">B7G68_16620</name>
</gene>
<dbReference type="InterPro" id="IPR024975">
    <property type="entry name" value="NOV_C"/>
</dbReference>
<name>A0ABM6TJE2_9CAUL</name>
<evidence type="ECO:0000313" key="2">
    <source>
        <dbReference type="EMBL" id="AVQ03327.1"/>
    </source>
</evidence>